<accession>A0A7S3DEA2</accession>
<evidence type="ECO:0000256" key="3">
    <source>
        <dbReference type="ARBA" id="ARBA00022963"/>
    </source>
</evidence>
<dbReference type="Pfam" id="PF03403">
    <property type="entry name" value="PAF-AH_p_II"/>
    <property type="match status" value="1"/>
</dbReference>
<sequence>MDVWGFPLKEDLTQAGARVPTLFLNSDMFHWPENVERMHAYIKATRSNCVAAWKDDCHAVPVQSLSSSVTVVDSRHQNHSDLPVLRPKLMRLIKLGGKMDPHKFVSINDEVMLSFFAFHLPHPSLSRAIRPFSARCPRKDALKLEREKGRGGDVNKGFRVLPYFPSLVSDRDHILKLEAEKADAKQYVHLLIPELRWRHDVDVQYDIDGMQGPVRA</sequence>
<dbReference type="EMBL" id="HBIB01026247">
    <property type="protein sequence ID" value="CAE0254696.1"/>
    <property type="molecule type" value="Transcribed_RNA"/>
</dbReference>
<proteinExistence type="predicted"/>
<dbReference type="EMBL" id="HBIB01026246">
    <property type="protein sequence ID" value="CAE0254695.1"/>
    <property type="molecule type" value="Transcribed_RNA"/>
</dbReference>
<evidence type="ECO:0000256" key="4">
    <source>
        <dbReference type="ARBA" id="ARBA00023098"/>
    </source>
</evidence>
<keyword evidence="2" id="KW-0378">Hydrolase</keyword>
<dbReference type="PANTHER" id="PTHR10272">
    <property type="entry name" value="PLATELET-ACTIVATING FACTOR ACETYLHYDROLASE"/>
    <property type="match status" value="1"/>
</dbReference>
<keyword evidence="3" id="KW-0442">Lipid degradation</keyword>
<dbReference type="PANTHER" id="PTHR10272:SF0">
    <property type="entry name" value="PLATELET-ACTIVATING FACTOR ACETYLHYDROLASE"/>
    <property type="match status" value="1"/>
</dbReference>
<organism evidence="6">
    <name type="scientific">Palpitomonas bilix</name>
    <dbReference type="NCBI Taxonomy" id="652834"/>
    <lineage>
        <taxon>Eukaryota</taxon>
        <taxon>Eukaryota incertae sedis</taxon>
    </lineage>
</organism>
<dbReference type="GO" id="GO:0003847">
    <property type="term" value="F:1-alkyl-2-acetylglycerophosphocholine esterase activity"/>
    <property type="evidence" value="ECO:0007669"/>
    <property type="project" value="UniProtKB-EC"/>
</dbReference>
<name>A0A7S3DEA2_9EUKA</name>
<dbReference type="InterPro" id="IPR029058">
    <property type="entry name" value="AB_hydrolase_fold"/>
</dbReference>
<evidence type="ECO:0000313" key="6">
    <source>
        <dbReference type="EMBL" id="CAE0254696.1"/>
    </source>
</evidence>
<keyword evidence="4" id="KW-0443">Lipid metabolism</keyword>
<evidence type="ECO:0000313" key="5">
    <source>
        <dbReference type="EMBL" id="CAE0254695.1"/>
    </source>
</evidence>
<protein>
    <recommendedName>
        <fullName evidence="1">1-alkyl-2-acetylglycerophosphocholine esterase</fullName>
        <ecNumber evidence="1">3.1.1.47</ecNumber>
    </recommendedName>
</protein>
<reference evidence="6" key="1">
    <citation type="submission" date="2021-01" db="EMBL/GenBank/DDBJ databases">
        <authorList>
            <person name="Corre E."/>
            <person name="Pelletier E."/>
            <person name="Niang G."/>
            <person name="Scheremetjew M."/>
            <person name="Finn R."/>
            <person name="Kale V."/>
            <person name="Holt S."/>
            <person name="Cochrane G."/>
            <person name="Meng A."/>
            <person name="Brown T."/>
            <person name="Cohen L."/>
        </authorList>
    </citation>
    <scope>NUCLEOTIDE SEQUENCE</scope>
    <source>
        <strain evidence="6">NIES-2562</strain>
    </source>
</reference>
<gene>
    <name evidence="5" type="ORF">PBIL07802_LOCUS16943</name>
    <name evidence="6" type="ORF">PBIL07802_LOCUS16944</name>
</gene>
<dbReference type="GO" id="GO:0016042">
    <property type="term" value="P:lipid catabolic process"/>
    <property type="evidence" value="ECO:0007669"/>
    <property type="project" value="UniProtKB-KW"/>
</dbReference>
<evidence type="ECO:0000256" key="2">
    <source>
        <dbReference type="ARBA" id="ARBA00022801"/>
    </source>
</evidence>
<dbReference type="Gene3D" id="3.40.50.1820">
    <property type="entry name" value="alpha/beta hydrolase"/>
    <property type="match status" value="1"/>
</dbReference>
<dbReference type="EC" id="3.1.1.47" evidence="1"/>
<evidence type="ECO:0000256" key="1">
    <source>
        <dbReference type="ARBA" id="ARBA00013201"/>
    </source>
</evidence>
<dbReference type="AlphaFoldDB" id="A0A7S3DEA2"/>